<dbReference type="SUPFAM" id="SSF118010">
    <property type="entry name" value="TM1457-like"/>
    <property type="match status" value="1"/>
</dbReference>
<keyword evidence="3" id="KW-0378">Hydrolase</keyword>
<evidence type="ECO:0000256" key="3">
    <source>
        <dbReference type="ARBA" id="ARBA00022801"/>
    </source>
</evidence>
<comment type="similarity">
    <text evidence="5">Belongs to the Prp family.</text>
</comment>
<dbReference type="InterPro" id="IPR007422">
    <property type="entry name" value="Peptidase_Prp"/>
</dbReference>
<comment type="caution">
    <text evidence="7">The sequence shown here is derived from an EMBL/GenBank/DDBJ whole genome shotgun (WGS) entry which is preliminary data.</text>
</comment>
<dbReference type="CDD" id="cd16332">
    <property type="entry name" value="Prp-like"/>
    <property type="match status" value="1"/>
</dbReference>
<name>A0A268P160_SHOCL</name>
<dbReference type="AlphaFoldDB" id="A0A268P160"/>
<dbReference type="GO" id="GO:0042254">
    <property type="term" value="P:ribosome biogenesis"/>
    <property type="evidence" value="ECO:0007669"/>
    <property type="project" value="UniProtKB-KW"/>
</dbReference>
<evidence type="ECO:0000313" key="7">
    <source>
        <dbReference type="EMBL" id="PAE89486.1"/>
    </source>
</evidence>
<dbReference type="EMBL" id="NPCC01000008">
    <property type="protein sequence ID" value="PAE89486.1"/>
    <property type="molecule type" value="Genomic_DNA"/>
</dbReference>
<evidence type="ECO:0000256" key="1">
    <source>
        <dbReference type="ARBA" id="ARBA00022517"/>
    </source>
</evidence>
<dbReference type="NCBIfam" id="NF011126">
    <property type="entry name" value="PRK14553.1-6"/>
    <property type="match status" value="1"/>
</dbReference>
<dbReference type="PANTHER" id="PTHR39178:SF1">
    <property type="entry name" value="RIBOSOMAL-PROCESSING CYSTEINE PROTEASE PRP"/>
    <property type="match status" value="1"/>
</dbReference>
<evidence type="ECO:0000256" key="2">
    <source>
        <dbReference type="ARBA" id="ARBA00022670"/>
    </source>
</evidence>
<evidence type="ECO:0000256" key="5">
    <source>
        <dbReference type="ARBA" id="ARBA00044503"/>
    </source>
</evidence>
<sequence>MIYVRMQHNEHDDIIAFTMSGHAEAGPYGQDIVCAGASAVSIGTVNAVQSLCGVDLVVSSKGEGGYLDCAVPEGLDVRTYEDVQLLLKGMELSFLSMADAYQTFITVEIDRR</sequence>
<evidence type="ECO:0000313" key="8">
    <source>
        <dbReference type="Proteomes" id="UP000216207"/>
    </source>
</evidence>
<reference evidence="7 8" key="1">
    <citation type="submission" date="2017-07" db="EMBL/GenBank/DDBJ databases">
        <title>Isolation and whole genome analysis of endospore-forming bacteria from heroin.</title>
        <authorList>
            <person name="Kalinowski J."/>
            <person name="Ahrens B."/>
            <person name="Al-Dilaimi A."/>
            <person name="Winkler A."/>
            <person name="Wibberg D."/>
            <person name="Schleenbecker U."/>
            <person name="Ruckert C."/>
            <person name="Wolfel R."/>
            <person name="Grass G."/>
        </authorList>
    </citation>
    <scope>NUCLEOTIDE SEQUENCE [LARGE SCALE GENOMIC DNA]</scope>
    <source>
        <strain evidence="7 8">7539</strain>
    </source>
</reference>
<keyword evidence="4" id="KW-0788">Thiol protease</keyword>
<protein>
    <recommendedName>
        <fullName evidence="6">Ribosomal processing cysteine protease Prp</fullName>
    </recommendedName>
</protein>
<dbReference type="GO" id="GO:0006508">
    <property type="term" value="P:proteolysis"/>
    <property type="evidence" value="ECO:0007669"/>
    <property type="project" value="UniProtKB-KW"/>
</dbReference>
<dbReference type="Gene3D" id="3.30.70.1490">
    <property type="entry name" value="Cysteine protease Prp"/>
    <property type="match status" value="1"/>
</dbReference>
<evidence type="ECO:0000256" key="4">
    <source>
        <dbReference type="ARBA" id="ARBA00022807"/>
    </source>
</evidence>
<keyword evidence="1" id="KW-0690">Ribosome biogenesis</keyword>
<dbReference type="RefSeq" id="WP_011247444.1">
    <property type="nucleotide sequence ID" value="NZ_BOQQ01000002.1"/>
</dbReference>
<dbReference type="InterPro" id="IPR036764">
    <property type="entry name" value="Peptidase_Prp_sf"/>
</dbReference>
<dbReference type="GO" id="GO:0008234">
    <property type="term" value="F:cysteine-type peptidase activity"/>
    <property type="evidence" value="ECO:0007669"/>
    <property type="project" value="UniProtKB-KW"/>
</dbReference>
<dbReference type="Pfam" id="PF04327">
    <property type="entry name" value="Peptidase_Prp"/>
    <property type="match status" value="1"/>
</dbReference>
<organism evidence="7 8">
    <name type="scientific">Shouchella clausii</name>
    <name type="common">Alkalihalobacillus clausii</name>
    <dbReference type="NCBI Taxonomy" id="79880"/>
    <lineage>
        <taxon>Bacteria</taxon>
        <taxon>Bacillati</taxon>
        <taxon>Bacillota</taxon>
        <taxon>Bacilli</taxon>
        <taxon>Bacillales</taxon>
        <taxon>Bacillaceae</taxon>
        <taxon>Shouchella</taxon>
    </lineage>
</organism>
<proteinExistence type="inferred from homology"/>
<accession>A0A268P160</accession>
<dbReference type="Proteomes" id="UP000216207">
    <property type="component" value="Unassembled WGS sequence"/>
</dbReference>
<evidence type="ECO:0000256" key="6">
    <source>
        <dbReference type="ARBA" id="ARBA00044538"/>
    </source>
</evidence>
<gene>
    <name evidence="7" type="ORF">CHH72_07560</name>
</gene>
<keyword evidence="2 7" id="KW-0645">Protease</keyword>
<dbReference type="OMA" id="FYFEFPE"/>
<dbReference type="PANTHER" id="PTHR39178">
    <property type="entry name" value="HYPOTHETICAL RIBOSOME-ASSOCIATED PROTEIN"/>
    <property type="match status" value="1"/>
</dbReference>